<accession>A0A1G7NTF4</accession>
<dbReference type="Proteomes" id="UP000182427">
    <property type="component" value="Chromosome I"/>
</dbReference>
<gene>
    <name evidence="1" type="ORF">SAMN05444167_3238</name>
</gene>
<dbReference type="EMBL" id="LT629690">
    <property type="protein sequence ID" value="SDF76510.1"/>
    <property type="molecule type" value="Genomic_DNA"/>
</dbReference>
<dbReference type="RefSeq" id="WP_083346060.1">
    <property type="nucleotide sequence ID" value="NZ_LT629690.1"/>
</dbReference>
<name>A0A1G7NTF4_9BACT</name>
<evidence type="ECO:0000313" key="2">
    <source>
        <dbReference type="Proteomes" id="UP000182427"/>
    </source>
</evidence>
<dbReference type="OrthoDB" id="5244675at2"/>
<dbReference type="AlphaFoldDB" id="A0A1G7NTF4"/>
<evidence type="ECO:0000313" key="1">
    <source>
        <dbReference type="EMBL" id="SDF76510.1"/>
    </source>
</evidence>
<proteinExistence type="predicted"/>
<protein>
    <submittedName>
        <fullName evidence="1">Uncharacterized protein</fullName>
    </submittedName>
</protein>
<keyword evidence="2" id="KW-1185">Reference proteome</keyword>
<sequence length="147" mass="15804">MSKGGTPTIPNDYTYSIGGTGTTLSVDYGLDNIHVKELPAVEVGVTSFPEVTGNANIAIKELPPIVSTVTTLSTVSTTSSVAITEIPPITTNLNIAVTEIPEQRIHYPAHYQLGFSLLGMEIWGLSLCGEAQVINEKYVPRRTEICR</sequence>
<organism evidence="1 2">
    <name type="scientific">Terriglobus roseus</name>
    <dbReference type="NCBI Taxonomy" id="392734"/>
    <lineage>
        <taxon>Bacteria</taxon>
        <taxon>Pseudomonadati</taxon>
        <taxon>Acidobacteriota</taxon>
        <taxon>Terriglobia</taxon>
        <taxon>Terriglobales</taxon>
        <taxon>Acidobacteriaceae</taxon>
        <taxon>Terriglobus</taxon>
    </lineage>
</organism>
<reference evidence="1 2" key="1">
    <citation type="submission" date="2016-10" db="EMBL/GenBank/DDBJ databases">
        <authorList>
            <person name="de Groot N.N."/>
        </authorList>
    </citation>
    <scope>NUCLEOTIDE SEQUENCE [LARGE SCALE GENOMIC DNA]</scope>
    <source>
        <strain evidence="1 2">GAS232</strain>
    </source>
</reference>